<evidence type="ECO:0000313" key="7">
    <source>
        <dbReference type="EMBL" id="CAB3401652.1"/>
    </source>
</evidence>
<feature type="transmembrane region" description="Helical" evidence="5">
    <location>
        <begin position="143"/>
        <end position="163"/>
    </location>
</feature>
<sequence>MIELQPQSPLMECKTDEARSLQQLLEKTSGWRPYPLFITCSMAFLWALCALSAISPAFTAPAEPCTTNCTFYTIHQDFNLTNYAIDPAELSSSIYFFGNLCVGQFFATLADRFGRRPIILASLMLTGVAGSLGALASNFPLLLLARFVQGSCYTPLTMVNYVLCSECIPNKSMSLASMFFGISWVLGYCFLAPLSILFPTWRLLQLATAIPNVVIAVFLFFTLPESVAYSIERKNRKSVKRWIRMNEMTSRRAIPHNLDDIMSNAEKHQEQTEQAELSIWQILRRVRHNSKILKLMLNETFIWILTFMNYCALALTSTSVGDSNPLISFLFSGIVEFPAYIFIPIILRYFPRKPIRILCHALGAVALTAMYFQATDSPAHLTIWLLGKFSASCCYMSCFINASDLFPVFCRTCCIGVCSTLCNIGSIIAPYIFTLDKIAPNSQFICIALSNLICVILIILQYKMK</sequence>
<feature type="transmembrane region" description="Helical" evidence="5">
    <location>
        <begin position="357"/>
        <end position="375"/>
    </location>
</feature>
<evidence type="ECO:0000256" key="5">
    <source>
        <dbReference type="SAM" id="Phobius"/>
    </source>
</evidence>
<dbReference type="InterPro" id="IPR020846">
    <property type="entry name" value="MFS_dom"/>
</dbReference>
<dbReference type="EMBL" id="CADEPM010000003">
    <property type="protein sequence ID" value="CAB3401652.1"/>
    <property type="molecule type" value="Genomic_DNA"/>
</dbReference>
<dbReference type="Pfam" id="PF07690">
    <property type="entry name" value="MFS_1"/>
    <property type="match status" value="1"/>
</dbReference>
<keyword evidence="2 5" id="KW-0812">Transmembrane</keyword>
<organism evidence="7 8">
    <name type="scientific">Caenorhabditis bovis</name>
    <dbReference type="NCBI Taxonomy" id="2654633"/>
    <lineage>
        <taxon>Eukaryota</taxon>
        <taxon>Metazoa</taxon>
        <taxon>Ecdysozoa</taxon>
        <taxon>Nematoda</taxon>
        <taxon>Chromadorea</taxon>
        <taxon>Rhabditida</taxon>
        <taxon>Rhabditina</taxon>
        <taxon>Rhabditomorpha</taxon>
        <taxon>Rhabditoidea</taxon>
        <taxon>Rhabditidae</taxon>
        <taxon>Peloderinae</taxon>
        <taxon>Caenorhabditis</taxon>
    </lineage>
</organism>
<feature type="transmembrane region" description="Helical" evidence="5">
    <location>
        <begin position="295"/>
        <end position="315"/>
    </location>
</feature>
<dbReference type="AlphaFoldDB" id="A0A8S1EUQ7"/>
<keyword evidence="8" id="KW-1185">Reference proteome</keyword>
<dbReference type="SUPFAM" id="SSF103473">
    <property type="entry name" value="MFS general substrate transporter"/>
    <property type="match status" value="1"/>
</dbReference>
<feature type="transmembrane region" description="Helical" evidence="5">
    <location>
        <begin position="117"/>
        <end position="137"/>
    </location>
</feature>
<dbReference type="PROSITE" id="PS50850">
    <property type="entry name" value="MFS"/>
    <property type="match status" value="1"/>
</dbReference>
<dbReference type="InterPro" id="IPR036259">
    <property type="entry name" value="MFS_trans_sf"/>
</dbReference>
<feature type="transmembrane region" description="Helical" evidence="5">
    <location>
        <begin position="34"/>
        <end position="54"/>
    </location>
</feature>
<proteinExistence type="predicted"/>
<keyword evidence="4 5" id="KW-0472">Membrane</keyword>
<keyword evidence="3 5" id="KW-1133">Transmembrane helix</keyword>
<feature type="transmembrane region" description="Helical" evidence="5">
    <location>
        <begin position="439"/>
        <end position="460"/>
    </location>
</feature>
<dbReference type="OrthoDB" id="5141738at2759"/>
<dbReference type="Gene3D" id="1.20.1250.20">
    <property type="entry name" value="MFS general substrate transporter like domains"/>
    <property type="match status" value="1"/>
</dbReference>
<dbReference type="PANTHER" id="PTHR24064">
    <property type="entry name" value="SOLUTE CARRIER FAMILY 22 MEMBER"/>
    <property type="match status" value="1"/>
</dbReference>
<evidence type="ECO:0000256" key="4">
    <source>
        <dbReference type="ARBA" id="ARBA00023136"/>
    </source>
</evidence>
<protein>
    <recommendedName>
        <fullName evidence="6">Major facilitator superfamily (MFS) profile domain-containing protein</fullName>
    </recommendedName>
</protein>
<comment type="subcellular location">
    <subcellularLocation>
        <location evidence="1">Membrane</location>
        <topology evidence="1">Multi-pass membrane protein</topology>
    </subcellularLocation>
</comment>
<evidence type="ECO:0000256" key="2">
    <source>
        <dbReference type="ARBA" id="ARBA00022692"/>
    </source>
</evidence>
<feature type="domain" description="Major facilitator superfamily (MFS) profile" evidence="6">
    <location>
        <begin position="36"/>
        <end position="465"/>
    </location>
</feature>
<evidence type="ECO:0000259" key="6">
    <source>
        <dbReference type="PROSITE" id="PS50850"/>
    </source>
</evidence>
<name>A0A8S1EUQ7_9PELO</name>
<dbReference type="Proteomes" id="UP000494206">
    <property type="component" value="Unassembled WGS sequence"/>
</dbReference>
<dbReference type="GO" id="GO:0016020">
    <property type="term" value="C:membrane"/>
    <property type="evidence" value="ECO:0007669"/>
    <property type="project" value="UniProtKB-SubCell"/>
</dbReference>
<reference evidence="7 8" key="1">
    <citation type="submission" date="2020-04" db="EMBL/GenBank/DDBJ databases">
        <authorList>
            <person name="Laetsch R D."/>
            <person name="Stevens L."/>
            <person name="Kumar S."/>
            <person name="Blaxter L. M."/>
        </authorList>
    </citation>
    <scope>NUCLEOTIDE SEQUENCE [LARGE SCALE GENOMIC DNA]</scope>
</reference>
<evidence type="ECO:0000256" key="3">
    <source>
        <dbReference type="ARBA" id="ARBA00022989"/>
    </source>
</evidence>
<dbReference type="InterPro" id="IPR011701">
    <property type="entry name" value="MFS"/>
</dbReference>
<accession>A0A8S1EUQ7</accession>
<evidence type="ECO:0000313" key="8">
    <source>
        <dbReference type="Proteomes" id="UP000494206"/>
    </source>
</evidence>
<feature type="transmembrane region" description="Helical" evidence="5">
    <location>
        <begin position="381"/>
        <end position="400"/>
    </location>
</feature>
<feature type="transmembrane region" description="Helical" evidence="5">
    <location>
        <begin position="327"/>
        <end position="350"/>
    </location>
</feature>
<comment type="caution">
    <text evidence="7">The sequence shown here is derived from an EMBL/GenBank/DDBJ whole genome shotgun (WGS) entry which is preliminary data.</text>
</comment>
<feature type="transmembrane region" description="Helical" evidence="5">
    <location>
        <begin position="412"/>
        <end position="433"/>
    </location>
</feature>
<feature type="transmembrane region" description="Helical" evidence="5">
    <location>
        <begin position="210"/>
        <end position="231"/>
    </location>
</feature>
<gene>
    <name evidence="7" type="ORF">CBOVIS_LOCUS4371</name>
</gene>
<dbReference type="GO" id="GO:0022857">
    <property type="term" value="F:transmembrane transporter activity"/>
    <property type="evidence" value="ECO:0007669"/>
    <property type="project" value="InterPro"/>
</dbReference>
<feature type="transmembrane region" description="Helical" evidence="5">
    <location>
        <begin position="175"/>
        <end position="198"/>
    </location>
</feature>
<evidence type="ECO:0000256" key="1">
    <source>
        <dbReference type="ARBA" id="ARBA00004141"/>
    </source>
</evidence>